<name>A0A075FLP6_9ARCH</name>
<organism evidence="1">
    <name type="scientific">uncultured marine thaumarchaeote AD1000_05_B01</name>
    <dbReference type="NCBI Taxonomy" id="1455883"/>
    <lineage>
        <taxon>Archaea</taxon>
        <taxon>Nitrososphaerota</taxon>
        <taxon>environmental samples</taxon>
    </lineage>
</organism>
<protein>
    <submittedName>
        <fullName evidence="1">Uncharacterized protein</fullName>
    </submittedName>
</protein>
<dbReference type="AlphaFoldDB" id="A0A075FLP6"/>
<reference evidence="1" key="1">
    <citation type="journal article" date="2014" name="Genome Biol. Evol.">
        <title>Pangenome evidence for extensive interdomain horizontal transfer affecting lineage core and shell genes in uncultured planktonic thaumarchaeota and euryarchaeota.</title>
        <authorList>
            <person name="Deschamps P."/>
            <person name="Zivanovic Y."/>
            <person name="Moreira D."/>
            <person name="Rodriguez-Valera F."/>
            <person name="Lopez-Garcia P."/>
        </authorList>
    </citation>
    <scope>NUCLEOTIDE SEQUENCE</scope>
</reference>
<accession>A0A075FLP6</accession>
<sequence length="109" mass="13047">MSITNKMLNKIDVDIENLKDGLQPENLEYWYRKITDETIEILPPWLTDKINIRQDPILPLKFNIDISKRAVRYFMQVIDYNLKNMPYTTQLYFMKVQEIVSTSMDKTLV</sequence>
<dbReference type="EMBL" id="KF900316">
    <property type="protein sequence ID" value="AIE90662.1"/>
    <property type="molecule type" value="Genomic_DNA"/>
</dbReference>
<proteinExistence type="predicted"/>
<evidence type="ECO:0000313" key="1">
    <source>
        <dbReference type="EMBL" id="AIE90662.1"/>
    </source>
</evidence>